<dbReference type="Proteomes" id="UP000249364">
    <property type="component" value="Unassembled WGS sequence"/>
</dbReference>
<dbReference type="InterPro" id="IPR024185">
    <property type="entry name" value="FTHF_cligase-like_sf"/>
</dbReference>
<name>A0A2W7QEL4_9RHOB</name>
<dbReference type="PANTHER" id="PTHR23407:SF1">
    <property type="entry name" value="5-FORMYLTETRAHYDROFOLATE CYCLO-LIGASE"/>
    <property type="match status" value="1"/>
</dbReference>
<feature type="binding site" evidence="4">
    <location>
        <begin position="9"/>
        <end position="13"/>
    </location>
    <ligand>
        <name>ATP</name>
        <dbReference type="ChEBI" id="CHEBI:30616"/>
    </ligand>
</feature>
<comment type="catalytic activity">
    <reaction evidence="5">
        <text>(6S)-5-formyl-5,6,7,8-tetrahydrofolate + ATP = (6R)-5,10-methenyltetrahydrofolate + ADP + phosphate</text>
        <dbReference type="Rhea" id="RHEA:10488"/>
        <dbReference type="ChEBI" id="CHEBI:30616"/>
        <dbReference type="ChEBI" id="CHEBI:43474"/>
        <dbReference type="ChEBI" id="CHEBI:57455"/>
        <dbReference type="ChEBI" id="CHEBI:57457"/>
        <dbReference type="ChEBI" id="CHEBI:456216"/>
        <dbReference type="EC" id="6.3.3.2"/>
    </reaction>
</comment>
<dbReference type="SUPFAM" id="SSF100950">
    <property type="entry name" value="NagB/RpiA/CoA transferase-like"/>
    <property type="match status" value="1"/>
</dbReference>
<keyword evidence="5" id="KW-0479">Metal-binding</keyword>
<keyword evidence="6" id="KW-0436">Ligase</keyword>
<dbReference type="PANTHER" id="PTHR23407">
    <property type="entry name" value="ATPASE INHIBITOR/5-FORMYLTETRAHYDROFOLATE CYCLO-LIGASE"/>
    <property type="match status" value="1"/>
</dbReference>
<comment type="caution">
    <text evidence="6">The sequence shown here is derived from an EMBL/GenBank/DDBJ whole genome shotgun (WGS) entry which is preliminary data.</text>
</comment>
<feature type="binding site" evidence="4">
    <location>
        <position position="66"/>
    </location>
    <ligand>
        <name>substrate</name>
    </ligand>
</feature>
<dbReference type="STRING" id="121821.GCA_001870675_02993"/>
<keyword evidence="3 4" id="KW-0067">ATP-binding</keyword>
<dbReference type="Gene3D" id="3.40.50.10420">
    <property type="entry name" value="NagB/RpiA/CoA transferase-like"/>
    <property type="match status" value="1"/>
</dbReference>
<evidence type="ECO:0000313" key="7">
    <source>
        <dbReference type="Proteomes" id="UP000249364"/>
    </source>
</evidence>
<gene>
    <name evidence="6" type="ORF">LY56_00857</name>
</gene>
<keyword evidence="7" id="KW-1185">Reference proteome</keyword>
<dbReference type="EMBL" id="QKZQ01000003">
    <property type="protein sequence ID" value="PZX46653.1"/>
    <property type="molecule type" value="Genomic_DNA"/>
</dbReference>
<dbReference type="AlphaFoldDB" id="A0A2W7QEL4"/>
<dbReference type="RefSeq" id="WP_071470771.1">
    <property type="nucleotide sequence ID" value="NZ_MEHT01000045.1"/>
</dbReference>
<dbReference type="GO" id="GO:0009396">
    <property type="term" value="P:folic acid-containing compound biosynthetic process"/>
    <property type="evidence" value="ECO:0007669"/>
    <property type="project" value="TreeGrafter"/>
</dbReference>
<dbReference type="EC" id="6.3.3.2" evidence="5"/>
<dbReference type="PIRSF" id="PIRSF006806">
    <property type="entry name" value="FTHF_cligase"/>
    <property type="match status" value="1"/>
</dbReference>
<proteinExistence type="inferred from homology"/>
<evidence type="ECO:0000256" key="3">
    <source>
        <dbReference type="ARBA" id="ARBA00022840"/>
    </source>
</evidence>
<dbReference type="Pfam" id="PF01812">
    <property type="entry name" value="5-FTHF_cyc-lig"/>
    <property type="match status" value="1"/>
</dbReference>
<dbReference type="GO" id="GO:0030272">
    <property type="term" value="F:5-formyltetrahydrofolate cyclo-ligase activity"/>
    <property type="evidence" value="ECO:0007669"/>
    <property type="project" value="UniProtKB-EC"/>
</dbReference>
<dbReference type="GO" id="GO:0005524">
    <property type="term" value="F:ATP binding"/>
    <property type="evidence" value="ECO:0007669"/>
    <property type="project" value="UniProtKB-KW"/>
</dbReference>
<comment type="cofactor">
    <cofactor evidence="5">
        <name>Mg(2+)</name>
        <dbReference type="ChEBI" id="CHEBI:18420"/>
    </cofactor>
</comment>
<evidence type="ECO:0000256" key="2">
    <source>
        <dbReference type="ARBA" id="ARBA00022741"/>
    </source>
</evidence>
<evidence type="ECO:0000256" key="1">
    <source>
        <dbReference type="ARBA" id="ARBA00010638"/>
    </source>
</evidence>
<accession>A0A2W7QEL4</accession>
<sequence length="195" mass="21406">MADPVSEAKHSLRQRVSAQRAQVFHAPQAETLVRNANSRLMQFLKAHFADAPGQTVISGYMPMRSEIDPLPTMSAHSGPVCVPVIVAKAHPLEFHRWTPEGEMVAGQFKALIPAARDPLTPQAMIVPLLAFDRFGYRLGYGGGFYDRTLQGLREQGAVLAIGFAFDEQEVAEVPRDATDQRLDAIVTPSRVIAFP</sequence>
<evidence type="ECO:0000256" key="4">
    <source>
        <dbReference type="PIRSR" id="PIRSR006806-1"/>
    </source>
</evidence>
<dbReference type="InterPro" id="IPR037171">
    <property type="entry name" value="NagB/RpiA_transferase-like"/>
</dbReference>
<reference evidence="6 7" key="1">
    <citation type="submission" date="2018-06" db="EMBL/GenBank/DDBJ databases">
        <title>Genomic Encyclopedia of Archaeal and Bacterial Type Strains, Phase II (KMG-II): from individual species to whole genera.</title>
        <authorList>
            <person name="Goeker M."/>
        </authorList>
    </citation>
    <scope>NUCLEOTIDE SEQUENCE [LARGE SCALE GENOMIC DNA]</scope>
    <source>
        <strain evidence="6 7">DSM 13087</strain>
    </source>
</reference>
<evidence type="ECO:0000256" key="5">
    <source>
        <dbReference type="RuleBase" id="RU361279"/>
    </source>
</evidence>
<dbReference type="GO" id="GO:0046872">
    <property type="term" value="F:metal ion binding"/>
    <property type="evidence" value="ECO:0007669"/>
    <property type="project" value="UniProtKB-KW"/>
</dbReference>
<dbReference type="GO" id="GO:0035999">
    <property type="term" value="P:tetrahydrofolate interconversion"/>
    <property type="evidence" value="ECO:0007669"/>
    <property type="project" value="TreeGrafter"/>
</dbReference>
<evidence type="ECO:0000313" key="6">
    <source>
        <dbReference type="EMBL" id="PZX46653.1"/>
    </source>
</evidence>
<comment type="similarity">
    <text evidence="1 5">Belongs to the 5-formyltetrahydrofolate cyclo-ligase family.</text>
</comment>
<dbReference type="NCBIfam" id="TIGR02727">
    <property type="entry name" value="MTHFS_bact"/>
    <property type="match status" value="1"/>
</dbReference>
<dbReference type="OrthoDB" id="9801938at2"/>
<keyword evidence="2 4" id="KW-0547">Nucleotide-binding</keyword>
<dbReference type="InterPro" id="IPR002698">
    <property type="entry name" value="FTHF_cligase"/>
</dbReference>
<feature type="binding site" evidence="4">
    <location>
        <position position="61"/>
    </location>
    <ligand>
        <name>substrate</name>
    </ligand>
</feature>
<keyword evidence="5" id="KW-0460">Magnesium</keyword>
<organism evidence="6 7">
    <name type="scientific">Roseinatronobacter thiooxidans</name>
    <dbReference type="NCBI Taxonomy" id="121821"/>
    <lineage>
        <taxon>Bacteria</taxon>
        <taxon>Pseudomonadati</taxon>
        <taxon>Pseudomonadota</taxon>
        <taxon>Alphaproteobacteria</taxon>
        <taxon>Rhodobacterales</taxon>
        <taxon>Paracoccaceae</taxon>
        <taxon>Roseinatronobacter</taxon>
    </lineage>
</organism>
<feature type="binding site" evidence="4">
    <location>
        <begin position="137"/>
        <end position="145"/>
    </location>
    <ligand>
        <name>ATP</name>
        <dbReference type="ChEBI" id="CHEBI:30616"/>
    </ligand>
</feature>
<protein>
    <recommendedName>
        <fullName evidence="5">5-formyltetrahydrofolate cyclo-ligase</fullName>
        <ecNumber evidence="5">6.3.3.2</ecNumber>
    </recommendedName>
</protein>